<evidence type="ECO:0000259" key="9">
    <source>
        <dbReference type="SMART" id="SM00861"/>
    </source>
</evidence>
<dbReference type="Gene3D" id="3.40.50.12470">
    <property type="match status" value="1"/>
</dbReference>
<keyword evidence="7" id="KW-0786">Thiamine pyrophosphate</keyword>
<dbReference type="CDD" id="cd02016">
    <property type="entry name" value="TPP_E1_OGDC_like"/>
    <property type="match status" value="1"/>
</dbReference>
<name>A0A1H1NWV3_9GAMM</name>
<dbReference type="GO" id="GO:0006099">
    <property type="term" value="P:tricarboxylic acid cycle"/>
    <property type="evidence" value="ECO:0007669"/>
    <property type="project" value="TreeGrafter"/>
</dbReference>
<evidence type="ECO:0000256" key="8">
    <source>
        <dbReference type="ARBA" id="ARBA00030680"/>
    </source>
</evidence>
<accession>A0A1H1NWV3</accession>
<dbReference type="Pfam" id="PF02779">
    <property type="entry name" value="Transket_pyr"/>
    <property type="match status" value="1"/>
</dbReference>
<dbReference type="EMBL" id="LT629736">
    <property type="protein sequence ID" value="SDS03275.1"/>
    <property type="molecule type" value="Genomic_DNA"/>
</dbReference>
<dbReference type="InterPro" id="IPR042179">
    <property type="entry name" value="KGD_C_sf"/>
</dbReference>
<dbReference type="InterPro" id="IPR001017">
    <property type="entry name" value="DH_E1"/>
</dbReference>
<dbReference type="EC" id="1.2.4.2" evidence="4"/>
<dbReference type="Pfam" id="PF16870">
    <property type="entry name" value="OxoGdeHyase_C"/>
    <property type="match status" value="1"/>
</dbReference>
<comment type="function">
    <text evidence="2">E1 component of the 2-oxoglutarate dehydrogenase (OGDH) complex which catalyzes the decarboxylation of 2-oxoglutarate, the first step in the conversion of 2-oxoglutarate to succinyl-CoA and CO(2).</text>
</comment>
<dbReference type="GO" id="GO:0030976">
    <property type="term" value="F:thiamine pyrophosphate binding"/>
    <property type="evidence" value="ECO:0007669"/>
    <property type="project" value="InterPro"/>
</dbReference>
<evidence type="ECO:0000256" key="6">
    <source>
        <dbReference type="ARBA" id="ARBA00023002"/>
    </source>
</evidence>
<feature type="domain" description="Transketolase-like pyrimidine-binding" evidence="9">
    <location>
        <begin position="600"/>
        <end position="793"/>
    </location>
</feature>
<evidence type="ECO:0000256" key="7">
    <source>
        <dbReference type="ARBA" id="ARBA00023052"/>
    </source>
</evidence>
<comment type="cofactor">
    <cofactor evidence="1">
        <name>thiamine diphosphate</name>
        <dbReference type="ChEBI" id="CHEBI:58937"/>
    </cofactor>
</comment>
<dbReference type="NCBIfam" id="NF008907">
    <property type="entry name" value="PRK12270.1"/>
    <property type="match status" value="1"/>
</dbReference>
<keyword evidence="6" id="KW-0560">Oxidoreductase</keyword>
<dbReference type="AlphaFoldDB" id="A0A1H1NWV3"/>
<dbReference type="Gene3D" id="3.40.50.970">
    <property type="match status" value="1"/>
</dbReference>
<sequence>MPDSEMQQLWSTSHLSGGNASYVEELYELYLHDPNSIADEWRSYFQKLPQVNGHAASDVSHSTIREHFLSLAKGQRRPQAAVGGTVSSAHEKKQVDVLRLIQAYRMRGHQASSLDPLGLWQREEIVDLTLADYGLTEADLDTAFRTGEMFIGKEEATLREILEALKSTYSSTYGAEYMHIVDSNQRRWFQQRLESVRGKPQHSVESKRHLLERLTAAEGLEKYLGTKYPGTKRFGVEGGESLIPMLDEIIQRSGSYGTQEVVLGMAHRGRLNVLVNTLGKNPRDLFDEFEGKKQINLGSGDVKYHQGFSSNVMTSGGEVHLALAFNPSHLEIVSPVVEGSVRARQDRRKDSSGDKVLPINIHGDAAFAGQGVVMETFQMSQTRAYKTGGTIHIIVNNQVGFTTSRQDDARSTEYATDVAKMIQAPIFHVNGDDPEAVLFVTQLAVDYRMQFKRDVVIDLVCYRRRGHNEADEPSGTQPLMYEKIAKHPTTRDIYAERLVQEGVLTSDQVQERIEEYRTALDNGDHVVKSLVKEPDRSSFVDWAPYLGHTWTARHDTRIELKTLQELANRLNTLPDGLVLQRQVGKIVEDRRKMAAGALAMNWGFAETMAYATLLHEGHPIRITGQDVGRGTFSHRHAVLHNQKTGDAYVPLANLAENQPRIDIYDSLLSEEAVLAFEYGYATTTPNALVIWEAQFGDFANGAQVVIDQFITSGEHKWGRLCGLTMLLPHGYEGQGPEHSSARLERFLQMSAEHNIQVCVPTTPAQVYHMLRRQVIRPLRKPLIAMTPKSLLRHKLATSSLEDLSDGSFQTVIPEIDTIDPKKVDRVVLCSGKVYYDLLEKRRNEGNESTAIIRIEQLYPFPEDDLAEVLAPYTEVKKVIWCQEEPMNQGAWYPSQHHMRRVIAQHSVKNLYLDYAGREASAAPAGGYASAHAEQQEKLLQDAFTI</sequence>
<dbReference type="Pfam" id="PF00676">
    <property type="entry name" value="E1_dh"/>
    <property type="match status" value="1"/>
</dbReference>
<evidence type="ECO:0000256" key="5">
    <source>
        <dbReference type="ARBA" id="ARBA00013321"/>
    </source>
</evidence>
<organism evidence="10 11">
    <name type="scientific">Halopseudomonas xinjiangensis</name>
    <dbReference type="NCBI Taxonomy" id="487184"/>
    <lineage>
        <taxon>Bacteria</taxon>
        <taxon>Pseudomonadati</taxon>
        <taxon>Pseudomonadota</taxon>
        <taxon>Gammaproteobacteria</taxon>
        <taxon>Pseudomonadales</taxon>
        <taxon>Pseudomonadaceae</taxon>
        <taxon>Halopseudomonas</taxon>
    </lineage>
</organism>
<dbReference type="Gene3D" id="3.40.50.11610">
    <property type="entry name" value="Multifunctional 2-oxoglutarate metabolism enzyme, C-terminal domain"/>
    <property type="match status" value="1"/>
</dbReference>
<dbReference type="SUPFAM" id="SSF52518">
    <property type="entry name" value="Thiamin diphosphate-binding fold (THDP-binding)"/>
    <property type="match status" value="2"/>
</dbReference>
<dbReference type="InterPro" id="IPR029061">
    <property type="entry name" value="THDP-binding"/>
</dbReference>
<evidence type="ECO:0000256" key="4">
    <source>
        <dbReference type="ARBA" id="ARBA00012280"/>
    </source>
</evidence>
<dbReference type="GO" id="GO:0004591">
    <property type="term" value="F:oxoglutarate dehydrogenase (succinyl-transferring) activity"/>
    <property type="evidence" value="ECO:0007669"/>
    <property type="project" value="UniProtKB-EC"/>
</dbReference>
<dbReference type="NCBIfam" id="TIGR00239">
    <property type="entry name" value="2oxo_dh_E1"/>
    <property type="match status" value="1"/>
</dbReference>
<dbReference type="Proteomes" id="UP000243207">
    <property type="component" value="Chromosome I"/>
</dbReference>
<dbReference type="NCBIfam" id="NF006914">
    <property type="entry name" value="PRK09404.1"/>
    <property type="match status" value="1"/>
</dbReference>
<dbReference type="PANTHER" id="PTHR23152:SF4">
    <property type="entry name" value="2-OXOADIPATE DEHYDROGENASE COMPLEX COMPONENT E1"/>
    <property type="match status" value="1"/>
</dbReference>
<dbReference type="InterPro" id="IPR032106">
    <property type="entry name" value="2-oxogl_dehyd_N"/>
</dbReference>
<dbReference type="SMART" id="SM00861">
    <property type="entry name" value="Transket_pyr"/>
    <property type="match status" value="1"/>
</dbReference>
<dbReference type="OrthoDB" id="9759785at2"/>
<dbReference type="FunFam" id="3.40.50.970:FF:000014">
    <property type="entry name" value="2-oxoglutarate dehydrogenase E1 component"/>
    <property type="match status" value="1"/>
</dbReference>
<reference evidence="11" key="1">
    <citation type="submission" date="2016-10" db="EMBL/GenBank/DDBJ databases">
        <authorList>
            <person name="Varghese N."/>
            <person name="Submissions S."/>
        </authorList>
    </citation>
    <scope>NUCLEOTIDE SEQUENCE [LARGE SCALE GENOMIC DNA]</scope>
    <source>
        <strain evidence="11">NRRL B-51270</strain>
    </source>
</reference>
<dbReference type="Pfam" id="PF16078">
    <property type="entry name" value="2-oxogl_dehyd_N"/>
    <property type="match status" value="1"/>
</dbReference>
<dbReference type="RefSeq" id="WP_093391918.1">
    <property type="nucleotide sequence ID" value="NZ_LT629736.1"/>
</dbReference>
<dbReference type="InterPro" id="IPR031717">
    <property type="entry name" value="ODO-1/KGD_C"/>
</dbReference>
<dbReference type="PANTHER" id="PTHR23152">
    <property type="entry name" value="2-OXOGLUTARATE DEHYDROGENASE"/>
    <property type="match status" value="1"/>
</dbReference>
<keyword evidence="11" id="KW-1185">Reference proteome</keyword>
<proteinExistence type="inferred from homology"/>
<evidence type="ECO:0000256" key="1">
    <source>
        <dbReference type="ARBA" id="ARBA00001964"/>
    </source>
</evidence>
<dbReference type="PIRSF" id="PIRSF000157">
    <property type="entry name" value="Oxoglu_dh_E1"/>
    <property type="match status" value="1"/>
</dbReference>
<protein>
    <recommendedName>
        <fullName evidence="5">2-oxoglutarate dehydrogenase E1 component</fullName>
        <ecNumber evidence="4">1.2.4.2</ecNumber>
    </recommendedName>
    <alternativeName>
        <fullName evidence="8">Alpha-ketoglutarate dehydrogenase</fullName>
    </alternativeName>
</protein>
<dbReference type="Gene3D" id="1.10.287.1150">
    <property type="entry name" value="TPP helical domain"/>
    <property type="match status" value="1"/>
</dbReference>
<evidence type="ECO:0000256" key="2">
    <source>
        <dbReference type="ARBA" id="ARBA00003906"/>
    </source>
</evidence>
<evidence type="ECO:0000313" key="10">
    <source>
        <dbReference type="EMBL" id="SDS03275.1"/>
    </source>
</evidence>
<dbReference type="GO" id="GO:0005829">
    <property type="term" value="C:cytosol"/>
    <property type="evidence" value="ECO:0007669"/>
    <property type="project" value="TreeGrafter"/>
</dbReference>
<dbReference type="GO" id="GO:0045252">
    <property type="term" value="C:oxoglutarate dehydrogenase complex"/>
    <property type="evidence" value="ECO:0007669"/>
    <property type="project" value="TreeGrafter"/>
</dbReference>
<dbReference type="FunFam" id="1.10.287.1150:FF:000004">
    <property type="entry name" value="2-oxoglutarate dehydrogenase E1 component"/>
    <property type="match status" value="1"/>
</dbReference>
<dbReference type="InterPro" id="IPR005475">
    <property type="entry name" value="Transketolase-like_Pyr-bd"/>
</dbReference>
<comment type="similarity">
    <text evidence="3">Belongs to the alpha-ketoglutarate dehydrogenase family.</text>
</comment>
<gene>
    <name evidence="10" type="ORF">SAMN05216421_0781</name>
</gene>
<dbReference type="STRING" id="487184.SAMN05216421_0781"/>
<dbReference type="InterPro" id="IPR011603">
    <property type="entry name" value="2oxoglutarate_DH_E1"/>
</dbReference>
<evidence type="ECO:0000313" key="11">
    <source>
        <dbReference type="Proteomes" id="UP000243207"/>
    </source>
</evidence>
<evidence type="ECO:0000256" key="3">
    <source>
        <dbReference type="ARBA" id="ARBA00006936"/>
    </source>
</evidence>